<name>A0ACC1SF77_9APHY</name>
<dbReference type="Proteomes" id="UP001148662">
    <property type="component" value="Unassembled WGS sequence"/>
</dbReference>
<evidence type="ECO:0000313" key="2">
    <source>
        <dbReference type="Proteomes" id="UP001148662"/>
    </source>
</evidence>
<accession>A0ACC1SF77</accession>
<proteinExistence type="predicted"/>
<sequence>MAEMLFQDLRSTLLAYYPLKADVAEAICTTPALALALHAGYVLPFVQGTIGNAAKSSDQGGALALPKGIQSIRRLADVRPRRCMYRFQRTPERPQWHIGDIMFFRQHIHNIIALALVDRHVTSEGDRIERRLIPLLVPFLALGAMQRAEVVDHGVSKVEHPAAPGKRVTDADIDIYNDDYPATLEGPVNVSGLDVSVGLKAKLSYLVTVQNERQTRATPLRTTSQMMAMMGCPLAPKNADEMLRAHPKGLRLVERMTISFGVSSGVAPSILDKEDRLKLVTWLQGAADSNRSGACCGCYSELVLKLPSSYISSIQLCRYAYAADLTEHAESDTAARPERSIVCEVNISAVNSITTRVSLHYKESSYPPSMSTTITKDGVIDYPITDGMSLVNVWDYVDSPNGAKIVAKSGFLDISRGPSPAENQWTMFTIAHNVSVARGAVIQFEVKYDLISPPTEVKLTLAGGIILRYGGATLDWVWWNQDGIHEIAPSSIRVGDGAYHQITLCVDPSAIVIFENGNYIGKWDTSVAAEVTPRFDWQIFDRNTSLGAQLRNILVIPSTFAPSVGTPWDIAFSNTSIPPANLWQVDKQKDDPIPISFSADGFMRASTQNLSIANSWVFPKVAVPMAPFGLVMFRMRVNVSGGSETKITLMGNNILRIKDDGQFIQWQKYDGDFVKLSDSAIRVGGDWTTVTLVYSQTSISLLENGVYRYTQTYTDSGKPWEAIFFVQHRDNGTAISVDLSNVRCVPFAKTAEMLIRDLQPTLLAYYPLKADLTEAICTIPALDLAPYAGYVPTFVQGMFGKAAQFAGQGGALALPLYPYGRAFPSYTLALWVKVDTAPAHKAGIVGPLCVLADGRIEFTFVYSDIMSYKQTAFTSVKRIPQGQWVSIIATYTYEESRFAMFIDGALDSIVYTAQGDASRAAVLPMYGYIGACTDSNGNLSVLNGQVGDIMFFRQHIHDVIALALANKPVTAHANHKVEERALVFPFLLPIFLILAYEVVSTAIITLTLEQTFPSTPDVKRVVAAICAAVGVPAGPGKQVTRADIHIDDNFPIVLDIGGEGPTSHLGLVTGFEGAINVNDRTTVSTTSGSPIEIPDLVLVKSWATNPGYPFADNFADRIVMMGSPLTPKGASEMVRVIKPTGTIDVWIDGMYLPILEDMARRLKSSLRTATRELDKFQHNGHEWFIRRQIVANKNGNDDL</sequence>
<comment type="caution">
    <text evidence="1">The sequence shown here is derived from an EMBL/GenBank/DDBJ whole genome shotgun (WGS) entry which is preliminary data.</text>
</comment>
<organism evidence="1 2">
    <name type="scientific">Phlebia brevispora</name>
    <dbReference type="NCBI Taxonomy" id="194682"/>
    <lineage>
        <taxon>Eukaryota</taxon>
        <taxon>Fungi</taxon>
        <taxon>Dikarya</taxon>
        <taxon>Basidiomycota</taxon>
        <taxon>Agaricomycotina</taxon>
        <taxon>Agaricomycetes</taxon>
        <taxon>Polyporales</taxon>
        <taxon>Meruliaceae</taxon>
        <taxon>Phlebia</taxon>
    </lineage>
</organism>
<dbReference type="EMBL" id="JANHOG010001366">
    <property type="protein sequence ID" value="KAJ3538267.1"/>
    <property type="molecule type" value="Genomic_DNA"/>
</dbReference>
<protein>
    <submittedName>
        <fullName evidence="1">Uncharacterized protein</fullName>
    </submittedName>
</protein>
<gene>
    <name evidence="1" type="ORF">NM688_g6545</name>
</gene>
<evidence type="ECO:0000313" key="1">
    <source>
        <dbReference type="EMBL" id="KAJ3538267.1"/>
    </source>
</evidence>
<keyword evidence="2" id="KW-1185">Reference proteome</keyword>
<reference evidence="1" key="1">
    <citation type="submission" date="2022-07" db="EMBL/GenBank/DDBJ databases">
        <title>Genome Sequence of Phlebia brevispora.</title>
        <authorList>
            <person name="Buettner E."/>
        </authorList>
    </citation>
    <scope>NUCLEOTIDE SEQUENCE</scope>
    <source>
        <strain evidence="1">MPL23</strain>
    </source>
</reference>